<accession>A0A5N5TFK8</accession>
<dbReference type="AlphaFoldDB" id="A0A5N5TFK8"/>
<gene>
    <name evidence="3" type="ORF">Anas_01942</name>
</gene>
<dbReference type="Proteomes" id="UP000326759">
    <property type="component" value="Unassembled WGS sequence"/>
</dbReference>
<dbReference type="InterPro" id="IPR031424">
    <property type="entry name" value="QVR-like"/>
</dbReference>
<evidence type="ECO:0000256" key="1">
    <source>
        <dbReference type="ARBA" id="ARBA00022729"/>
    </source>
</evidence>
<proteinExistence type="predicted"/>
<evidence type="ECO:0000313" key="4">
    <source>
        <dbReference type="Proteomes" id="UP000326759"/>
    </source>
</evidence>
<keyword evidence="2" id="KW-0325">Glycoprotein</keyword>
<name>A0A5N5TFK8_9CRUS</name>
<sequence length="145" mass="17133">MESVMCYSCGSTRHETDCNIFREALHWRPFSKDCEDNTICTKTLSKDETEMRSCTPLRSVMGKQHEEGCSVDYEIGFTICFCKSDYCNRSSEREVANRLEYRFKFSILRKPILYETEYLNKRNVSFEVKSVKGLEWRKSKKSQKV</sequence>
<comment type="caution">
    <text evidence="3">The sequence shown here is derived from an EMBL/GenBank/DDBJ whole genome shotgun (WGS) entry which is preliminary data.</text>
</comment>
<evidence type="ECO:0000313" key="3">
    <source>
        <dbReference type="EMBL" id="KAB7505436.1"/>
    </source>
</evidence>
<reference evidence="3 4" key="1">
    <citation type="journal article" date="2019" name="PLoS Biol.">
        <title>Sex chromosomes control vertical transmission of feminizing Wolbachia symbionts in an isopod.</title>
        <authorList>
            <person name="Becking T."/>
            <person name="Chebbi M.A."/>
            <person name="Giraud I."/>
            <person name="Moumen B."/>
            <person name="Laverre T."/>
            <person name="Caubet Y."/>
            <person name="Peccoud J."/>
            <person name="Gilbert C."/>
            <person name="Cordaux R."/>
        </authorList>
    </citation>
    <scope>NUCLEOTIDE SEQUENCE [LARGE SCALE GENOMIC DNA]</scope>
    <source>
        <strain evidence="3">ANa2</strain>
        <tissue evidence="3">Whole body excluding digestive tract and cuticle</tissue>
    </source>
</reference>
<dbReference type="GO" id="GO:0032222">
    <property type="term" value="P:regulation of synaptic transmission, cholinergic"/>
    <property type="evidence" value="ECO:0007669"/>
    <property type="project" value="InterPro"/>
</dbReference>
<dbReference type="Pfam" id="PF17064">
    <property type="entry name" value="QVR"/>
    <property type="match status" value="1"/>
</dbReference>
<organism evidence="3 4">
    <name type="scientific">Armadillidium nasatum</name>
    <dbReference type="NCBI Taxonomy" id="96803"/>
    <lineage>
        <taxon>Eukaryota</taxon>
        <taxon>Metazoa</taxon>
        <taxon>Ecdysozoa</taxon>
        <taxon>Arthropoda</taxon>
        <taxon>Crustacea</taxon>
        <taxon>Multicrustacea</taxon>
        <taxon>Malacostraca</taxon>
        <taxon>Eumalacostraca</taxon>
        <taxon>Peracarida</taxon>
        <taxon>Isopoda</taxon>
        <taxon>Oniscidea</taxon>
        <taxon>Crinocheta</taxon>
        <taxon>Armadillidiidae</taxon>
        <taxon>Armadillidium</taxon>
    </lineage>
</organism>
<keyword evidence="1" id="KW-0732">Signal</keyword>
<dbReference type="EMBL" id="SEYY01001234">
    <property type="protein sequence ID" value="KAB7505436.1"/>
    <property type="molecule type" value="Genomic_DNA"/>
</dbReference>
<keyword evidence="4" id="KW-1185">Reference proteome</keyword>
<dbReference type="GO" id="GO:0030431">
    <property type="term" value="P:sleep"/>
    <property type="evidence" value="ECO:0007669"/>
    <property type="project" value="InterPro"/>
</dbReference>
<protein>
    <submittedName>
        <fullName evidence="3">Uncharacterized protein</fullName>
    </submittedName>
</protein>
<dbReference type="OrthoDB" id="6361918at2759"/>
<evidence type="ECO:0000256" key="2">
    <source>
        <dbReference type="ARBA" id="ARBA00023180"/>
    </source>
</evidence>